<sequence length="177" mass="18589">MGSSSSSSDSLIGLKFGQKIYFEDVGGGAPSKSGGGSPSSAAGTPPKKGRSAVVHGGQPPRCQVEDFILGGELEVRCSSWAIGVVICPIIGGMGTSTQALCLVRAIVVVVGCLLGKFQSHKEGKSIVEHQKTYVRNTISSIVWVVVALTDKAEIKSAINNEFGIQEAMLYLSTFQWK</sequence>
<dbReference type="Proteomes" id="UP000585474">
    <property type="component" value="Unassembled WGS sequence"/>
</dbReference>
<dbReference type="AlphaFoldDB" id="A0A7J0FDI1"/>
<gene>
    <name evidence="2" type="ORF">Acr_11g0005850</name>
</gene>
<comment type="caution">
    <text evidence="2">The sequence shown here is derived from an EMBL/GenBank/DDBJ whole genome shotgun (WGS) entry which is preliminary data.</text>
</comment>
<evidence type="ECO:0000313" key="3">
    <source>
        <dbReference type="Proteomes" id="UP000585474"/>
    </source>
</evidence>
<evidence type="ECO:0000313" key="2">
    <source>
        <dbReference type="EMBL" id="GFY96279.1"/>
    </source>
</evidence>
<proteinExistence type="predicted"/>
<dbReference type="EMBL" id="BJWL01000011">
    <property type="protein sequence ID" value="GFY96279.1"/>
    <property type="molecule type" value="Genomic_DNA"/>
</dbReference>
<accession>A0A7J0FDI1</accession>
<evidence type="ECO:0000256" key="1">
    <source>
        <dbReference type="SAM" id="MobiDB-lite"/>
    </source>
</evidence>
<keyword evidence="3" id="KW-1185">Reference proteome</keyword>
<protein>
    <submittedName>
        <fullName evidence="2">Uncharacterized protein</fullName>
    </submittedName>
</protein>
<name>A0A7J0FDI1_9ERIC</name>
<feature type="compositionally biased region" description="Gly residues" evidence="1">
    <location>
        <begin position="27"/>
        <end position="37"/>
    </location>
</feature>
<feature type="region of interest" description="Disordered" evidence="1">
    <location>
        <begin position="27"/>
        <end position="57"/>
    </location>
</feature>
<organism evidence="2 3">
    <name type="scientific">Actinidia rufa</name>
    <dbReference type="NCBI Taxonomy" id="165716"/>
    <lineage>
        <taxon>Eukaryota</taxon>
        <taxon>Viridiplantae</taxon>
        <taxon>Streptophyta</taxon>
        <taxon>Embryophyta</taxon>
        <taxon>Tracheophyta</taxon>
        <taxon>Spermatophyta</taxon>
        <taxon>Magnoliopsida</taxon>
        <taxon>eudicotyledons</taxon>
        <taxon>Gunneridae</taxon>
        <taxon>Pentapetalae</taxon>
        <taxon>asterids</taxon>
        <taxon>Ericales</taxon>
        <taxon>Actinidiaceae</taxon>
        <taxon>Actinidia</taxon>
    </lineage>
</organism>
<reference evidence="2 3" key="1">
    <citation type="submission" date="2019-07" db="EMBL/GenBank/DDBJ databases">
        <title>De Novo Assembly of kiwifruit Actinidia rufa.</title>
        <authorList>
            <person name="Sugita-Konishi S."/>
            <person name="Sato K."/>
            <person name="Mori E."/>
            <person name="Abe Y."/>
            <person name="Kisaki G."/>
            <person name="Hamano K."/>
            <person name="Suezawa K."/>
            <person name="Otani M."/>
            <person name="Fukuda T."/>
            <person name="Manabe T."/>
            <person name="Gomi K."/>
            <person name="Tabuchi M."/>
            <person name="Akimitsu K."/>
            <person name="Kataoka I."/>
        </authorList>
    </citation>
    <scope>NUCLEOTIDE SEQUENCE [LARGE SCALE GENOMIC DNA]</scope>
    <source>
        <strain evidence="3">cv. Fuchu</strain>
    </source>
</reference>